<proteinExistence type="predicted"/>
<accession>A0ACC6SW29</accession>
<sequence length="65" mass="7123">MTAESRSRLCQVGFSYFFTSYLPLVDTAEKTGFAANVNRTRTTMVFETPAPGESVYRAFKSAGTG</sequence>
<evidence type="ECO:0000313" key="1">
    <source>
        <dbReference type="EMBL" id="MER9283977.1"/>
    </source>
</evidence>
<reference evidence="1 2" key="1">
    <citation type="journal article" date="2024" name="Proc. Natl. Acad. Sci. U.S.A.">
        <title>The evolutionary genomics of adaptation to stress in wild rhizobium bacteria.</title>
        <authorList>
            <person name="Kehlet-Delgado H."/>
            <person name="Montoya A.P."/>
            <person name="Jensen K.T."/>
            <person name="Wendlandt C.E."/>
            <person name="Dexheimer C."/>
            <person name="Roberts M."/>
            <person name="Torres Martinez L."/>
            <person name="Friesen M.L."/>
            <person name="Griffitts J.S."/>
            <person name="Porter S.S."/>
        </authorList>
    </citation>
    <scope>NUCLEOTIDE SEQUENCE [LARGE SCALE GENOMIC DNA]</scope>
    <source>
        <strain evidence="1 2">M0468</strain>
    </source>
</reference>
<dbReference type="Proteomes" id="UP001480082">
    <property type="component" value="Unassembled WGS sequence"/>
</dbReference>
<keyword evidence="2" id="KW-1185">Reference proteome</keyword>
<evidence type="ECO:0000313" key="2">
    <source>
        <dbReference type="Proteomes" id="UP001480082"/>
    </source>
</evidence>
<name>A0ACC6SW29_9HYPH</name>
<organism evidence="1 2">
    <name type="scientific">Mesorhizobium australicum</name>
    <dbReference type="NCBI Taxonomy" id="536018"/>
    <lineage>
        <taxon>Bacteria</taxon>
        <taxon>Pseudomonadati</taxon>
        <taxon>Pseudomonadota</taxon>
        <taxon>Alphaproteobacteria</taxon>
        <taxon>Hyphomicrobiales</taxon>
        <taxon>Phyllobacteriaceae</taxon>
        <taxon>Mesorhizobium</taxon>
    </lineage>
</organism>
<gene>
    <name evidence="1" type="ORF">NKI81_08380</name>
</gene>
<protein>
    <submittedName>
        <fullName evidence="1">Uncharacterized protein</fullName>
    </submittedName>
</protein>
<comment type="caution">
    <text evidence="1">The sequence shown here is derived from an EMBL/GenBank/DDBJ whole genome shotgun (WGS) entry which is preliminary data.</text>
</comment>
<dbReference type="EMBL" id="JAMYRI010000004">
    <property type="protein sequence ID" value="MER9283977.1"/>
    <property type="molecule type" value="Genomic_DNA"/>
</dbReference>